<dbReference type="AlphaFoldDB" id="A0A6M4IQ51"/>
<name>A0A6M4IQ51_9BACT</name>
<sequence>MPTVVTAQVGHLPANSPFEDVKLGQNLSIMGGWMAMKRDPADVAPKSSLAAALRYDIAIGGPASLYVRYLVAPSERKLLLPTNPRATRVIGTPGVTTHELDGGLDLALTGKKTWHRLIPSLNGGAGIVSDFSSADTGSYQFGTKFSFSYGLGVRYLPRKGPMIRVDLTNFLWQYDYPDRYFVKAADTTSVLTDTRNRSAWRGSRTVTVGVTLPLFR</sequence>
<organism evidence="1 2">
    <name type="scientific">Gemmatimonas groenlandica</name>
    <dbReference type="NCBI Taxonomy" id="2732249"/>
    <lineage>
        <taxon>Bacteria</taxon>
        <taxon>Pseudomonadati</taxon>
        <taxon>Gemmatimonadota</taxon>
        <taxon>Gemmatimonadia</taxon>
        <taxon>Gemmatimonadales</taxon>
        <taxon>Gemmatimonadaceae</taxon>
        <taxon>Gemmatimonas</taxon>
    </lineage>
</organism>
<evidence type="ECO:0000313" key="1">
    <source>
        <dbReference type="EMBL" id="QJR34411.1"/>
    </source>
</evidence>
<dbReference type="Proteomes" id="UP000500938">
    <property type="component" value="Chromosome"/>
</dbReference>
<proteinExistence type="predicted"/>
<evidence type="ECO:0000313" key="2">
    <source>
        <dbReference type="Proteomes" id="UP000500938"/>
    </source>
</evidence>
<keyword evidence="2" id="KW-1185">Reference proteome</keyword>
<dbReference type="EMBL" id="CP053085">
    <property type="protein sequence ID" value="QJR34411.1"/>
    <property type="molecule type" value="Genomic_DNA"/>
</dbReference>
<dbReference type="KEGG" id="ggr:HKW67_02175"/>
<dbReference type="RefSeq" id="WP_171223837.1">
    <property type="nucleotide sequence ID" value="NZ_CP053085.1"/>
</dbReference>
<evidence type="ECO:0008006" key="3">
    <source>
        <dbReference type="Google" id="ProtNLM"/>
    </source>
</evidence>
<protein>
    <recommendedName>
        <fullName evidence="3">Outer membrane protein beta-barrel domain-containing protein</fullName>
    </recommendedName>
</protein>
<accession>A0A6M4IQ51</accession>
<reference evidence="1 2" key="1">
    <citation type="submission" date="2020-05" db="EMBL/GenBank/DDBJ databases">
        <title>Complete genome sequence of Gemmatimonas greenlandica TET16.</title>
        <authorList>
            <person name="Zeng Y."/>
        </authorList>
    </citation>
    <scope>NUCLEOTIDE SEQUENCE [LARGE SCALE GENOMIC DNA]</scope>
    <source>
        <strain evidence="1 2">TET16</strain>
    </source>
</reference>
<gene>
    <name evidence="1" type="ORF">HKW67_02175</name>
</gene>